<keyword evidence="1" id="KW-0175">Coiled coil</keyword>
<proteinExistence type="predicted"/>
<feature type="compositionally biased region" description="Polar residues" evidence="2">
    <location>
        <begin position="168"/>
        <end position="178"/>
    </location>
</feature>
<protein>
    <submittedName>
        <fullName evidence="3">Uncharacterized protein</fullName>
    </submittedName>
</protein>
<dbReference type="STRING" id="670580.A0A1X6N7I4"/>
<feature type="coiled-coil region" evidence="1">
    <location>
        <begin position="58"/>
        <end position="99"/>
    </location>
</feature>
<feature type="region of interest" description="Disordered" evidence="2">
    <location>
        <begin position="1"/>
        <end position="54"/>
    </location>
</feature>
<gene>
    <name evidence="3" type="ORF">POSPLADRAFT_1065623</name>
</gene>
<evidence type="ECO:0000313" key="3">
    <source>
        <dbReference type="EMBL" id="OSX64544.1"/>
    </source>
</evidence>
<dbReference type="OrthoDB" id="2442602at2759"/>
<sequence length="178" mass="19558">MSTDTTSSGATRPNPGRANSNGKSARQGERASSVYQTDNGRPMLPLGSSRPKSYKEKFQALRETYERVTNTKDRYERDLATANDKIKRLQAECNLLLDAVDIAAPAQATLMHYLSQDPIPPQYHSYQVPFSAEPPPVTAPPPPPPPPPPQPTQPPLDPPVRSRRRSGPHTNGNGVKRK</sequence>
<name>A0A1X6N7I4_9APHY</name>
<dbReference type="EMBL" id="KZ110594">
    <property type="protein sequence ID" value="OSX64544.1"/>
    <property type="molecule type" value="Genomic_DNA"/>
</dbReference>
<dbReference type="RefSeq" id="XP_024341338.1">
    <property type="nucleotide sequence ID" value="XM_024481978.1"/>
</dbReference>
<dbReference type="AlphaFoldDB" id="A0A1X6N7I4"/>
<accession>A0A1X6N7I4</accession>
<organism evidence="3 4">
    <name type="scientific">Postia placenta MAD-698-R-SB12</name>
    <dbReference type="NCBI Taxonomy" id="670580"/>
    <lineage>
        <taxon>Eukaryota</taxon>
        <taxon>Fungi</taxon>
        <taxon>Dikarya</taxon>
        <taxon>Basidiomycota</taxon>
        <taxon>Agaricomycotina</taxon>
        <taxon>Agaricomycetes</taxon>
        <taxon>Polyporales</taxon>
        <taxon>Adustoporiaceae</taxon>
        <taxon>Rhodonia</taxon>
    </lineage>
</organism>
<keyword evidence="4" id="KW-1185">Reference proteome</keyword>
<evidence type="ECO:0000313" key="4">
    <source>
        <dbReference type="Proteomes" id="UP000194127"/>
    </source>
</evidence>
<dbReference type="Proteomes" id="UP000194127">
    <property type="component" value="Unassembled WGS sequence"/>
</dbReference>
<evidence type="ECO:0000256" key="1">
    <source>
        <dbReference type="SAM" id="Coils"/>
    </source>
</evidence>
<feature type="compositionally biased region" description="Polar residues" evidence="2">
    <location>
        <begin position="1"/>
        <end position="24"/>
    </location>
</feature>
<feature type="compositionally biased region" description="Pro residues" evidence="2">
    <location>
        <begin position="132"/>
        <end position="158"/>
    </location>
</feature>
<evidence type="ECO:0000256" key="2">
    <source>
        <dbReference type="SAM" id="MobiDB-lite"/>
    </source>
</evidence>
<dbReference type="GeneID" id="36326928"/>
<reference evidence="3 4" key="1">
    <citation type="submission" date="2017-04" db="EMBL/GenBank/DDBJ databases">
        <title>Genome Sequence of the Model Brown-Rot Fungus Postia placenta SB12.</title>
        <authorList>
            <consortium name="DOE Joint Genome Institute"/>
            <person name="Gaskell J."/>
            <person name="Kersten P."/>
            <person name="Larrondo L.F."/>
            <person name="Canessa P."/>
            <person name="Martinez D."/>
            <person name="Hibbett D."/>
            <person name="Schmoll M."/>
            <person name="Kubicek C.P."/>
            <person name="Martinez A.T."/>
            <person name="Yadav J."/>
            <person name="Master E."/>
            <person name="Magnuson J.K."/>
            <person name="James T."/>
            <person name="Yaver D."/>
            <person name="Berka R."/>
            <person name="Labutti K."/>
            <person name="Lipzen A."/>
            <person name="Aerts A."/>
            <person name="Barry K."/>
            <person name="Henrissat B."/>
            <person name="Blanchette R."/>
            <person name="Grigoriev I."/>
            <person name="Cullen D."/>
        </authorList>
    </citation>
    <scope>NUCLEOTIDE SEQUENCE [LARGE SCALE GENOMIC DNA]</scope>
    <source>
        <strain evidence="3 4">MAD-698-R-SB12</strain>
    </source>
</reference>
<feature type="region of interest" description="Disordered" evidence="2">
    <location>
        <begin position="123"/>
        <end position="178"/>
    </location>
</feature>